<evidence type="ECO:0000256" key="1">
    <source>
        <dbReference type="ARBA" id="ARBA00006547"/>
    </source>
</evidence>
<dbReference type="Gene3D" id="3.30.2140.10">
    <property type="entry name" value="Arylamine N-acetyltransferase"/>
    <property type="match status" value="1"/>
</dbReference>
<protein>
    <submittedName>
        <fullName evidence="3">Arylamine N-acetyltransferase</fullName>
    </submittedName>
</protein>
<organism evidence="3 4">
    <name type="scientific">Streptomyces amakusaensis</name>
    <dbReference type="NCBI Taxonomy" id="67271"/>
    <lineage>
        <taxon>Bacteria</taxon>
        <taxon>Bacillati</taxon>
        <taxon>Actinomycetota</taxon>
        <taxon>Actinomycetes</taxon>
        <taxon>Kitasatosporales</taxon>
        <taxon>Streptomycetaceae</taxon>
        <taxon>Streptomyces</taxon>
    </lineage>
</organism>
<evidence type="ECO:0000313" key="3">
    <source>
        <dbReference type="EMBL" id="MFC5156974.1"/>
    </source>
</evidence>
<gene>
    <name evidence="3" type="ORF">ACFPRH_35210</name>
</gene>
<dbReference type="SUPFAM" id="SSF54001">
    <property type="entry name" value="Cysteine proteinases"/>
    <property type="match status" value="1"/>
</dbReference>
<dbReference type="Gene3D" id="2.40.128.150">
    <property type="entry name" value="Cysteine proteinases"/>
    <property type="match status" value="1"/>
</dbReference>
<sequence length="265" mass="29405">MSEMLSQKLVESYLRRIGAKRPERPDSAALADLHERHLTTVPFENIDFGFGRPSTPISLGEAALEKIIGRNRGGCCFELNSAFHELLAALGFEVELLGGRVLEDGELGPLLGHMIVRVRTEDTAGPWLADVGYGRGFARPLLLDDRSEQRDPQGVFQLAEAPHGDLDMVRDGVLQYRLETRPRALTDFLPSVWWFRSADESPFLPRQVCSIPVPGGRVTLGGRTLTTTVDGRREQEELADDAAVLAAYEKWFGFSPDRLPDHAGR</sequence>
<comment type="similarity">
    <text evidence="1 2">Belongs to the arylamine N-acetyltransferase family.</text>
</comment>
<dbReference type="InterPro" id="IPR001447">
    <property type="entry name" value="Arylamine_N-AcTrfase"/>
</dbReference>
<proteinExistence type="inferred from homology"/>
<dbReference type="EMBL" id="JBHSKP010000054">
    <property type="protein sequence ID" value="MFC5156974.1"/>
    <property type="molecule type" value="Genomic_DNA"/>
</dbReference>
<evidence type="ECO:0000313" key="4">
    <source>
        <dbReference type="Proteomes" id="UP001596160"/>
    </source>
</evidence>
<dbReference type="InterPro" id="IPR038765">
    <property type="entry name" value="Papain-like_cys_pep_sf"/>
</dbReference>
<reference evidence="4" key="1">
    <citation type="journal article" date="2019" name="Int. J. Syst. Evol. Microbiol.">
        <title>The Global Catalogue of Microorganisms (GCM) 10K type strain sequencing project: providing services to taxonomists for standard genome sequencing and annotation.</title>
        <authorList>
            <consortium name="The Broad Institute Genomics Platform"/>
            <consortium name="The Broad Institute Genome Sequencing Center for Infectious Disease"/>
            <person name="Wu L."/>
            <person name="Ma J."/>
        </authorList>
    </citation>
    <scope>NUCLEOTIDE SEQUENCE [LARGE SCALE GENOMIC DNA]</scope>
    <source>
        <strain evidence="4">PCU 266</strain>
    </source>
</reference>
<dbReference type="PRINTS" id="PR01543">
    <property type="entry name" value="ANATRNSFRASE"/>
</dbReference>
<accession>A0ABW0AW87</accession>
<keyword evidence="4" id="KW-1185">Reference proteome</keyword>
<dbReference type="RefSeq" id="WP_344486642.1">
    <property type="nucleotide sequence ID" value="NZ_BAAASB010000043.1"/>
</dbReference>
<evidence type="ECO:0000256" key="2">
    <source>
        <dbReference type="RuleBase" id="RU003452"/>
    </source>
</evidence>
<comment type="caution">
    <text evidence="3">The sequence shown here is derived from an EMBL/GenBank/DDBJ whole genome shotgun (WGS) entry which is preliminary data.</text>
</comment>
<dbReference type="PANTHER" id="PTHR11786">
    <property type="entry name" value="N-HYDROXYARYLAMINE O-ACETYLTRANSFERASE"/>
    <property type="match status" value="1"/>
</dbReference>
<dbReference type="Proteomes" id="UP001596160">
    <property type="component" value="Unassembled WGS sequence"/>
</dbReference>
<dbReference type="Pfam" id="PF00797">
    <property type="entry name" value="Acetyltransf_2"/>
    <property type="match status" value="1"/>
</dbReference>
<dbReference type="PANTHER" id="PTHR11786:SF0">
    <property type="entry name" value="ARYLAMINE N-ACETYLTRANSFERASE 4-RELATED"/>
    <property type="match status" value="1"/>
</dbReference>
<name>A0ABW0AW87_9ACTN</name>